<dbReference type="EC" id="2.7.13.3" evidence="2"/>
<evidence type="ECO:0000256" key="6">
    <source>
        <dbReference type="ARBA" id="ARBA00022777"/>
    </source>
</evidence>
<evidence type="ECO:0000256" key="2">
    <source>
        <dbReference type="ARBA" id="ARBA00012438"/>
    </source>
</evidence>
<dbReference type="Proteomes" id="UP000070498">
    <property type="component" value="Unassembled WGS sequence"/>
</dbReference>
<dbReference type="AlphaFoldDB" id="A0A135P762"/>
<evidence type="ECO:0000313" key="10">
    <source>
        <dbReference type="Proteomes" id="UP000070498"/>
    </source>
</evidence>
<proteinExistence type="predicted"/>
<dbReference type="InterPro" id="IPR011102">
    <property type="entry name" value="Sig_transdc_His_kinase_HWE"/>
</dbReference>
<keyword evidence="6 9" id="KW-0418">Kinase</keyword>
<dbReference type="RefSeq" id="WP_067653631.1">
    <property type="nucleotide sequence ID" value="NZ_KQ961037.1"/>
</dbReference>
<evidence type="ECO:0000259" key="8">
    <source>
        <dbReference type="SMART" id="SM00911"/>
    </source>
</evidence>
<dbReference type="SMART" id="SM00911">
    <property type="entry name" value="HWE_HK"/>
    <property type="match status" value="1"/>
</dbReference>
<protein>
    <recommendedName>
        <fullName evidence="2">histidine kinase</fullName>
        <ecNumber evidence="2">2.7.13.3</ecNumber>
    </recommendedName>
</protein>
<feature type="domain" description="Signal transduction histidine kinase HWE region" evidence="8">
    <location>
        <begin position="155"/>
        <end position="237"/>
    </location>
</feature>
<keyword evidence="5" id="KW-0547">Nucleotide-binding</keyword>
<organism evidence="9 10">
    <name type="scientific">Agrobacterium bohemicum</name>
    <dbReference type="NCBI Taxonomy" id="2052828"/>
    <lineage>
        <taxon>Bacteria</taxon>
        <taxon>Pseudomonadati</taxon>
        <taxon>Pseudomonadota</taxon>
        <taxon>Alphaproteobacteria</taxon>
        <taxon>Hyphomicrobiales</taxon>
        <taxon>Rhizobiaceae</taxon>
        <taxon>Rhizobium/Agrobacterium group</taxon>
        <taxon>Agrobacterium</taxon>
    </lineage>
</organism>
<dbReference type="Pfam" id="PF07536">
    <property type="entry name" value="HWE_HK"/>
    <property type="match status" value="1"/>
</dbReference>
<reference evidence="9 10" key="1">
    <citation type="submission" date="2015-11" db="EMBL/GenBank/DDBJ databases">
        <title>Draft genome sequence of Agrobacterium sp. R89-1.</title>
        <authorList>
            <person name="Zahradnik J."/>
            <person name="Kyslikova E."/>
            <person name="Palyzova A."/>
            <person name="Kyslik P."/>
        </authorList>
    </citation>
    <scope>NUCLEOTIDE SEQUENCE [LARGE SCALE GENOMIC DNA]</scope>
    <source>
        <strain evidence="9 10">R89-1</strain>
    </source>
</reference>
<dbReference type="InterPro" id="IPR036890">
    <property type="entry name" value="HATPase_C_sf"/>
</dbReference>
<evidence type="ECO:0000256" key="1">
    <source>
        <dbReference type="ARBA" id="ARBA00000085"/>
    </source>
</evidence>
<gene>
    <name evidence="9" type="ORF">ATO67_21070</name>
</gene>
<dbReference type="STRING" id="2052828.ATO67_21070"/>
<comment type="catalytic activity">
    <reaction evidence="1">
        <text>ATP + protein L-histidine = ADP + protein N-phospho-L-histidine.</text>
        <dbReference type="EC" id="2.7.13.3"/>
    </reaction>
</comment>
<evidence type="ECO:0000256" key="4">
    <source>
        <dbReference type="ARBA" id="ARBA00022679"/>
    </source>
</evidence>
<keyword evidence="10" id="KW-1185">Reference proteome</keyword>
<keyword evidence="3" id="KW-0597">Phosphoprotein</keyword>
<keyword evidence="4" id="KW-0808">Transferase</keyword>
<dbReference type="PANTHER" id="PTHR41523:SF8">
    <property type="entry name" value="ETHYLENE RESPONSE SENSOR PROTEIN"/>
    <property type="match status" value="1"/>
</dbReference>
<name>A0A135P762_9HYPH</name>
<keyword evidence="7" id="KW-0067">ATP-binding</keyword>
<comment type="caution">
    <text evidence="9">The sequence shown here is derived from an EMBL/GenBank/DDBJ whole genome shotgun (WGS) entry which is preliminary data.</text>
</comment>
<evidence type="ECO:0000313" key="9">
    <source>
        <dbReference type="EMBL" id="KXG87236.1"/>
    </source>
</evidence>
<evidence type="ECO:0000256" key="3">
    <source>
        <dbReference type="ARBA" id="ARBA00022553"/>
    </source>
</evidence>
<sequence>MNEALSESELDWVLVLAPFRKDADYIAASLREQNVAVRQNQVGEDLTHNLSLSPGVIIITHEALNPPAVATIGDHLASQPDWSEVPILILLEKAAQVTQIRNQLERSWLGARLLFHTRPIARLELVNSVQTNLLVRLRQKQVRDAIEREVELRLELNHRIKNILASVTSIFQMTRRSASTVQELAADFTGRLHALSNVHTAVFEAGGEEVSLPSVIALTVAPYNDDEVSRIKAEGPEVFINRTSATTIALCLHELTTNAIKYGALSQKEGRVEVIWSISEEAAPVFTMNWVETGGPEVVEPTRQGYGTKYVRSALASLLGATPAITFDRDGLRCYAAGPLARLQIGH</sequence>
<dbReference type="Gene3D" id="3.30.565.10">
    <property type="entry name" value="Histidine kinase-like ATPase, C-terminal domain"/>
    <property type="match status" value="1"/>
</dbReference>
<evidence type="ECO:0000256" key="5">
    <source>
        <dbReference type="ARBA" id="ARBA00022741"/>
    </source>
</evidence>
<dbReference type="EMBL" id="LNUW01000008">
    <property type="protein sequence ID" value="KXG87236.1"/>
    <property type="molecule type" value="Genomic_DNA"/>
</dbReference>
<dbReference type="PANTHER" id="PTHR41523">
    <property type="entry name" value="TWO-COMPONENT SYSTEM SENSOR PROTEIN"/>
    <property type="match status" value="1"/>
</dbReference>
<dbReference type="GO" id="GO:0005524">
    <property type="term" value="F:ATP binding"/>
    <property type="evidence" value="ECO:0007669"/>
    <property type="project" value="UniProtKB-KW"/>
</dbReference>
<evidence type="ECO:0000256" key="7">
    <source>
        <dbReference type="ARBA" id="ARBA00022840"/>
    </source>
</evidence>
<accession>A0A135P762</accession>
<dbReference type="GO" id="GO:0004673">
    <property type="term" value="F:protein histidine kinase activity"/>
    <property type="evidence" value="ECO:0007669"/>
    <property type="project" value="UniProtKB-EC"/>
</dbReference>